<gene>
    <name evidence="2" type="ORF">B0H67DRAFT_480887</name>
</gene>
<dbReference type="PANTHER" id="PTHR37017">
    <property type="entry name" value="AB HYDROLASE-1 DOMAIN-CONTAINING PROTEIN-RELATED"/>
    <property type="match status" value="1"/>
</dbReference>
<dbReference type="SUPFAM" id="SSF53474">
    <property type="entry name" value="alpha/beta-Hydrolases"/>
    <property type="match status" value="1"/>
</dbReference>
<feature type="domain" description="AB hydrolase-1" evidence="1">
    <location>
        <begin position="8"/>
        <end position="244"/>
    </location>
</feature>
<evidence type="ECO:0000313" key="3">
    <source>
        <dbReference type="Proteomes" id="UP001172102"/>
    </source>
</evidence>
<dbReference type="AlphaFoldDB" id="A0AA40E6L1"/>
<dbReference type="EMBL" id="JAUKUA010000002">
    <property type="protein sequence ID" value="KAK0724368.1"/>
    <property type="molecule type" value="Genomic_DNA"/>
</dbReference>
<dbReference type="PANTHER" id="PTHR37017:SF11">
    <property type="entry name" value="ESTERASE_LIPASE_THIOESTERASE DOMAIN-CONTAINING PROTEIN"/>
    <property type="match status" value="1"/>
</dbReference>
<evidence type="ECO:0000313" key="2">
    <source>
        <dbReference type="EMBL" id="KAK0724368.1"/>
    </source>
</evidence>
<proteinExistence type="predicted"/>
<name>A0AA40E6L1_9PEZI</name>
<reference evidence="2" key="1">
    <citation type="submission" date="2023-06" db="EMBL/GenBank/DDBJ databases">
        <title>Genome-scale phylogeny and comparative genomics of the fungal order Sordariales.</title>
        <authorList>
            <consortium name="Lawrence Berkeley National Laboratory"/>
            <person name="Hensen N."/>
            <person name="Bonometti L."/>
            <person name="Westerberg I."/>
            <person name="Brannstrom I.O."/>
            <person name="Guillou S."/>
            <person name="Cros-Aarteil S."/>
            <person name="Calhoun S."/>
            <person name="Haridas S."/>
            <person name="Kuo A."/>
            <person name="Mondo S."/>
            <person name="Pangilinan J."/>
            <person name="Riley R."/>
            <person name="Labutti K."/>
            <person name="Andreopoulos B."/>
            <person name="Lipzen A."/>
            <person name="Chen C."/>
            <person name="Yanf M."/>
            <person name="Daum C."/>
            <person name="Ng V."/>
            <person name="Clum A."/>
            <person name="Steindorff A."/>
            <person name="Ohm R."/>
            <person name="Martin F."/>
            <person name="Silar P."/>
            <person name="Natvig D."/>
            <person name="Lalanne C."/>
            <person name="Gautier V."/>
            <person name="Ament-Velasquez S.L."/>
            <person name="Kruys A."/>
            <person name="Hutchinson M.I."/>
            <person name="Powell A.J."/>
            <person name="Barry K."/>
            <person name="Miller A.N."/>
            <person name="Grigoriev I.V."/>
            <person name="Debuchy R."/>
            <person name="Gladieux P."/>
            <person name="Thoren M.H."/>
            <person name="Johannesson H."/>
        </authorList>
    </citation>
    <scope>NUCLEOTIDE SEQUENCE</scope>
    <source>
        <strain evidence="2">SMH4607-1</strain>
    </source>
</reference>
<dbReference type="GO" id="GO:0016787">
    <property type="term" value="F:hydrolase activity"/>
    <property type="evidence" value="ECO:0007669"/>
    <property type="project" value="UniProtKB-KW"/>
</dbReference>
<protein>
    <submittedName>
        <fullName evidence="2">Alpha/Beta hydrolase protein</fullName>
    </submittedName>
</protein>
<keyword evidence="2" id="KW-0378">Hydrolase</keyword>
<accession>A0AA40E6L1</accession>
<dbReference type="Gene3D" id="3.40.50.1820">
    <property type="entry name" value="alpha/beta hydrolase"/>
    <property type="match status" value="1"/>
</dbReference>
<dbReference type="Pfam" id="PF12697">
    <property type="entry name" value="Abhydrolase_6"/>
    <property type="match status" value="1"/>
</dbReference>
<dbReference type="InterPro" id="IPR052897">
    <property type="entry name" value="Sec-Metab_Biosynth_Hydrolase"/>
</dbReference>
<dbReference type="InterPro" id="IPR029058">
    <property type="entry name" value="AB_hydrolase_fold"/>
</dbReference>
<organism evidence="2 3">
    <name type="scientific">Lasiosphaeris hirsuta</name>
    <dbReference type="NCBI Taxonomy" id="260670"/>
    <lineage>
        <taxon>Eukaryota</taxon>
        <taxon>Fungi</taxon>
        <taxon>Dikarya</taxon>
        <taxon>Ascomycota</taxon>
        <taxon>Pezizomycotina</taxon>
        <taxon>Sordariomycetes</taxon>
        <taxon>Sordariomycetidae</taxon>
        <taxon>Sordariales</taxon>
        <taxon>Lasiosphaeriaceae</taxon>
        <taxon>Lasiosphaeris</taxon>
    </lineage>
</organism>
<evidence type="ECO:0000259" key="1">
    <source>
        <dbReference type="Pfam" id="PF12697"/>
    </source>
</evidence>
<dbReference type="Proteomes" id="UP001172102">
    <property type="component" value="Unassembled WGS sequence"/>
</dbReference>
<keyword evidence="3" id="KW-1185">Reference proteome</keyword>
<comment type="caution">
    <text evidence="2">The sequence shown here is derived from an EMBL/GenBank/DDBJ whole genome shotgun (WGS) entry which is preliminary data.</text>
</comment>
<dbReference type="InterPro" id="IPR000073">
    <property type="entry name" value="AB_hydrolase_1"/>
</dbReference>
<sequence>MTQVKPIIVVIPGAFHRPSHYADVIQPLQSLGYTVLSVPLVAAGDTDVSPSATPADDAKAIHAQLLPLLDAGNEAVIFAHSYGSMVATVCIQGQTKAERSARNLAGGVVGAIWAAAFAFPVRGRNVQGGEGEMPLREHRILKDGLISLTEGAKPQFYNDLPAETADVAFASLCKFQSKKSMNTFPQFLESEITVPKLYLLCERDQTMPPAFQESMVKVGKFDKVVRLESGHSPFLSIPGEVVEAIATFCGEVAGI</sequence>